<evidence type="ECO:0000313" key="1">
    <source>
        <dbReference type="EMBL" id="ORY51027.1"/>
    </source>
</evidence>
<dbReference type="OrthoDB" id="269872at2759"/>
<evidence type="ECO:0000313" key="2">
    <source>
        <dbReference type="Proteomes" id="UP000193642"/>
    </source>
</evidence>
<protein>
    <recommendedName>
        <fullName evidence="3">RNA-binding S4 domain-containing protein</fullName>
    </recommendedName>
</protein>
<organism evidence="1 2">
    <name type="scientific">Rhizoclosmatium globosum</name>
    <dbReference type="NCBI Taxonomy" id="329046"/>
    <lineage>
        <taxon>Eukaryota</taxon>
        <taxon>Fungi</taxon>
        <taxon>Fungi incertae sedis</taxon>
        <taxon>Chytridiomycota</taxon>
        <taxon>Chytridiomycota incertae sedis</taxon>
        <taxon>Chytridiomycetes</taxon>
        <taxon>Chytridiales</taxon>
        <taxon>Chytriomycetaceae</taxon>
        <taxon>Rhizoclosmatium</taxon>
    </lineage>
</organism>
<gene>
    <name evidence="1" type="ORF">BCR33DRAFT_501499</name>
</gene>
<comment type="caution">
    <text evidence="1">The sequence shown here is derived from an EMBL/GenBank/DDBJ whole genome shotgun (WGS) entry which is preliminary data.</text>
</comment>
<reference evidence="1 2" key="1">
    <citation type="submission" date="2016-07" db="EMBL/GenBank/DDBJ databases">
        <title>Pervasive Adenine N6-methylation of Active Genes in Fungi.</title>
        <authorList>
            <consortium name="DOE Joint Genome Institute"/>
            <person name="Mondo S.J."/>
            <person name="Dannebaum R.O."/>
            <person name="Kuo R.C."/>
            <person name="Labutti K."/>
            <person name="Haridas S."/>
            <person name="Kuo A."/>
            <person name="Salamov A."/>
            <person name="Ahrendt S.R."/>
            <person name="Lipzen A."/>
            <person name="Sullivan W."/>
            <person name="Andreopoulos W.B."/>
            <person name="Clum A."/>
            <person name="Lindquist E."/>
            <person name="Daum C."/>
            <person name="Ramamoorthy G.K."/>
            <person name="Gryganskyi A."/>
            <person name="Culley D."/>
            <person name="Magnuson J.K."/>
            <person name="James T.Y."/>
            <person name="O'Malley M.A."/>
            <person name="Stajich J.E."/>
            <person name="Spatafora J.W."/>
            <person name="Visel A."/>
            <person name="Grigoriev I.V."/>
        </authorList>
    </citation>
    <scope>NUCLEOTIDE SEQUENCE [LARGE SCALE GENOMIC DNA]</scope>
    <source>
        <strain evidence="1 2">JEL800</strain>
    </source>
</reference>
<keyword evidence="2" id="KW-1185">Reference proteome</keyword>
<accession>A0A1Y2CVM4</accession>
<dbReference type="CDD" id="cd00165">
    <property type="entry name" value="S4"/>
    <property type="match status" value="1"/>
</dbReference>
<proteinExistence type="predicted"/>
<dbReference type="SUPFAM" id="SSF55174">
    <property type="entry name" value="Alpha-L RNA-binding motif"/>
    <property type="match status" value="1"/>
</dbReference>
<evidence type="ECO:0008006" key="3">
    <source>
        <dbReference type="Google" id="ProtNLM"/>
    </source>
</evidence>
<dbReference type="AlphaFoldDB" id="A0A1Y2CVM4"/>
<name>A0A1Y2CVM4_9FUNG</name>
<dbReference type="Proteomes" id="UP000193642">
    <property type="component" value="Unassembled WGS sequence"/>
</dbReference>
<dbReference type="EMBL" id="MCGO01000006">
    <property type="protein sequence ID" value="ORY51027.1"/>
    <property type="molecule type" value="Genomic_DNA"/>
</dbReference>
<sequence length="136" mass="15486">MPQVTVSISDEGTPLHKFIRQHPTFKHLVPSRSQAHLAFKQNQIVVNGSGNPPEGLRLKEGDIVFLDRQEAQPIQTKQISLVVSYRMDPWIVLWKASGLSMDGRSDVFANCVRALLNLTKMYRLLLCFRWIKLCLG</sequence>